<reference evidence="1 2" key="1">
    <citation type="submission" date="2024-04" db="EMBL/GenBank/DDBJ databases">
        <title>Tritrichomonas musculus Genome.</title>
        <authorList>
            <person name="Alves-Ferreira E."/>
            <person name="Grigg M."/>
            <person name="Lorenzi H."/>
            <person name="Galac M."/>
        </authorList>
    </citation>
    <scope>NUCLEOTIDE SEQUENCE [LARGE SCALE GENOMIC DNA]</scope>
    <source>
        <strain evidence="1 2">EAF2021</strain>
    </source>
</reference>
<evidence type="ECO:0000313" key="2">
    <source>
        <dbReference type="Proteomes" id="UP001470230"/>
    </source>
</evidence>
<dbReference type="EMBL" id="JAPFFF010000071">
    <property type="protein sequence ID" value="KAK8835992.1"/>
    <property type="molecule type" value="Genomic_DNA"/>
</dbReference>
<sequence>MNMEILSANVKTDESHTFSFSKPVQQFMVGFSKCNIEYPRPDHHVKRISIDLNDAKQANNEVTVKPQLRLNDNGGHRQSPQSSVTIVVIAIVGDGNPDVQLYSGIKGYFKNDTSIEDPTFVRSALTYTFVQHPSDGHHVMKYSASVNTLSKPGSFILRGQSLICDRHPEHDLEDSKVYGSSIVYGGKDQRVILAEFDSKNIGQSGNACFGDAIQGCNYENYQIGIFISGFEVSFKNKTDHHVLKIELGSELAEPKLFVSEGKVNAKLNLNAYLSDNGDNQYRIPHNSVSGFIIAFNNQ</sequence>
<comment type="caution">
    <text evidence="1">The sequence shown here is derived from an EMBL/GenBank/DDBJ whole genome shotgun (WGS) entry which is preliminary data.</text>
</comment>
<gene>
    <name evidence="1" type="ORF">M9Y10_040189</name>
</gene>
<dbReference type="Proteomes" id="UP001470230">
    <property type="component" value="Unassembled WGS sequence"/>
</dbReference>
<accession>A0ABR2GQZ3</accession>
<organism evidence="1 2">
    <name type="scientific">Tritrichomonas musculus</name>
    <dbReference type="NCBI Taxonomy" id="1915356"/>
    <lineage>
        <taxon>Eukaryota</taxon>
        <taxon>Metamonada</taxon>
        <taxon>Parabasalia</taxon>
        <taxon>Tritrichomonadida</taxon>
        <taxon>Tritrichomonadidae</taxon>
        <taxon>Tritrichomonas</taxon>
    </lineage>
</organism>
<keyword evidence="2" id="KW-1185">Reference proteome</keyword>
<proteinExistence type="predicted"/>
<evidence type="ECO:0008006" key="3">
    <source>
        <dbReference type="Google" id="ProtNLM"/>
    </source>
</evidence>
<protein>
    <recommendedName>
        <fullName evidence="3">PHR domain-containing protein</fullName>
    </recommendedName>
</protein>
<evidence type="ECO:0000313" key="1">
    <source>
        <dbReference type="EMBL" id="KAK8835992.1"/>
    </source>
</evidence>
<name>A0ABR2GQZ3_9EUKA</name>